<reference evidence="15" key="1">
    <citation type="journal article" date="2014" name="Front. Microbiol.">
        <title>High frequency of phylogenetically diverse reductive dehalogenase-homologous genes in deep subseafloor sedimentary metagenomes.</title>
        <authorList>
            <person name="Kawai M."/>
            <person name="Futagami T."/>
            <person name="Toyoda A."/>
            <person name="Takaki Y."/>
            <person name="Nishi S."/>
            <person name="Hori S."/>
            <person name="Arai W."/>
            <person name="Tsubouchi T."/>
            <person name="Morono Y."/>
            <person name="Uchiyama I."/>
            <person name="Ito T."/>
            <person name="Fujiyama A."/>
            <person name="Inagaki F."/>
            <person name="Takami H."/>
        </authorList>
    </citation>
    <scope>NUCLEOTIDE SEQUENCE</scope>
    <source>
        <strain evidence="15">Expedition CK06-06</strain>
    </source>
</reference>
<dbReference type="Pfam" id="PF13288">
    <property type="entry name" value="DXPR_C"/>
    <property type="match status" value="1"/>
</dbReference>
<evidence type="ECO:0000256" key="10">
    <source>
        <dbReference type="ARBA" id="ARBA00023229"/>
    </source>
</evidence>
<dbReference type="UniPathway" id="UPA00056">
    <property type="reaction ID" value="UER00092"/>
</dbReference>
<keyword evidence="8" id="KW-0560">Oxidoreductase</keyword>
<dbReference type="SUPFAM" id="SSF51735">
    <property type="entry name" value="NAD(P)-binding Rossmann-fold domains"/>
    <property type="match status" value="1"/>
</dbReference>
<dbReference type="InterPro" id="IPR013512">
    <property type="entry name" value="DXP_reductoisomerase_N"/>
</dbReference>
<feature type="domain" description="1-deoxy-D-xylulose 5-phosphate reductoisomerase C-terminal" evidence="13">
    <location>
        <begin position="62"/>
        <end position="144"/>
    </location>
</feature>
<evidence type="ECO:0000259" key="12">
    <source>
        <dbReference type="Pfam" id="PF02670"/>
    </source>
</evidence>
<feature type="non-terminal residue" evidence="15">
    <location>
        <position position="300"/>
    </location>
</feature>
<evidence type="ECO:0000256" key="8">
    <source>
        <dbReference type="ARBA" id="ARBA00023002"/>
    </source>
</evidence>
<comment type="cofactor">
    <cofactor evidence="2">
        <name>Mg(2+)</name>
        <dbReference type="ChEBI" id="CHEBI:18420"/>
    </cofactor>
</comment>
<comment type="similarity">
    <text evidence="4">Belongs to the DXR family.</text>
</comment>
<comment type="pathway">
    <text evidence="3">Isoprenoid biosynthesis; isopentenyl diphosphate biosynthesis via DXP pathway; isopentenyl diphosphate from 1-deoxy-D-xylulose 5-phosphate: step 1/6.</text>
</comment>
<proteinExistence type="inferred from homology"/>
<accession>X1I8F8</accession>
<dbReference type="GO" id="GO:0051484">
    <property type="term" value="P:isopentenyl diphosphate biosynthetic process, methylerythritol 4-phosphate pathway involved in terpenoid biosynthetic process"/>
    <property type="evidence" value="ECO:0007669"/>
    <property type="project" value="TreeGrafter"/>
</dbReference>
<evidence type="ECO:0000256" key="9">
    <source>
        <dbReference type="ARBA" id="ARBA00023211"/>
    </source>
</evidence>
<comment type="caution">
    <text evidence="15">The sequence shown here is derived from an EMBL/GenBank/DDBJ whole genome shotgun (WGS) entry which is preliminary data.</text>
</comment>
<evidence type="ECO:0000256" key="3">
    <source>
        <dbReference type="ARBA" id="ARBA00005094"/>
    </source>
</evidence>
<dbReference type="NCBIfam" id="TIGR00243">
    <property type="entry name" value="Dxr"/>
    <property type="match status" value="1"/>
</dbReference>
<name>X1I8F8_9ZZZZ</name>
<evidence type="ECO:0000259" key="13">
    <source>
        <dbReference type="Pfam" id="PF08436"/>
    </source>
</evidence>
<dbReference type="SUPFAM" id="SSF55347">
    <property type="entry name" value="Glyceraldehyde-3-phosphate dehydrogenase-like, C-terminal domain"/>
    <property type="match status" value="1"/>
</dbReference>
<dbReference type="Pfam" id="PF08436">
    <property type="entry name" value="DXP_redisom_C"/>
    <property type="match status" value="1"/>
</dbReference>
<dbReference type="GO" id="GO:0030145">
    <property type="term" value="F:manganese ion binding"/>
    <property type="evidence" value="ECO:0007669"/>
    <property type="project" value="TreeGrafter"/>
</dbReference>
<dbReference type="Pfam" id="PF02670">
    <property type="entry name" value="DXP_reductoisom"/>
    <property type="match status" value="1"/>
</dbReference>
<dbReference type="InterPro" id="IPR036169">
    <property type="entry name" value="DXPR_C_sf"/>
</dbReference>
<comment type="catalytic activity">
    <reaction evidence="11">
        <text>2-C-methyl-D-erythritol 4-phosphate + NADP(+) = 1-deoxy-D-xylulose 5-phosphate + NADPH + H(+)</text>
        <dbReference type="Rhea" id="RHEA:13717"/>
        <dbReference type="ChEBI" id="CHEBI:15378"/>
        <dbReference type="ChEBI" id="CHEBI:57783"/>
        <dbReference type="ChEBI" id="CHEBI:57792"/>
        <dbReference type="ChEBI" id="CHEBI:58262"/>
        <dbReference type="ChEBI" id="CHEBI:58349"/>
        <dbReference type="EC" id="1.1.1.267"/>
    </reaction>
    <physiologicalReaction direction="right-to-left" evidence="11">
        <dbReference type="Rhea" id="RHEA:13719"/>
    </physiologicalReaction>
</comment>
<evidence type="ECO:0000256" key="4">
    <source>
        <dbReference type="ARBA" id="ARBA00006825"/>
    </source>
</evidence>
<dbReference type="SUPFAM" id="SSF69055">
    <property type="entry name" value="1-deoxy-D-xylulose-5-phosphate reductoisomerase, C-terminal domain"/>
    <property type="match status" value="1"/>
</dbReference>
<dbReference type="Gene3D" id="1.10.1740.10">
    <property type="match status" value="1"/>
</dbReference>
<evidence type="ECO:0000256" key="7">
    <source>
        <dbReference type="ARBA" id="ARBA00022857"/>
    </source>
</evidence>
<evidence type="ECO:0000256" key="11">
    <source>
        <dbReference type="ARBA" id="ARBA00048543"/>
    </source>
</evidence>
<dbReference type="PANTHER" id="PTHR30525">
    <property type="entry name" value="1-DEOXY-D-XYLULOSE 5-PHOSPHATE REDUCTOISOMERASE"/>
    <property type="match status" value="1"/>
</dbReference>
<feature type="domain" description="DXP reductoisomerase C-terminal" evidence="14">
    <location>
        <begin position="176"/>
        <end position="294"/>
    </location>
</feature>
<dbReference type="InterPro" id="IPR036291">
    <property type="entry name" value="NAD(P)-bd_dom_sf"/>
</dbReference>
<keyword evidence="9" id="KW-0464">Manganese</keyword>
<evidence type="ECO:0000313" key="15">
    <source>
        <dbReference type="EMBL" id="GAH53873.1"/>
    </source>
</evidence>
<evidence type="ECO:0000256" key="6">
    <source>
        <dbReference type="ARBA" id="ARBA00022723"/>
    </source>
</evidence>
<dbReference type="PANTHER" id="PTHR30525:SF0">
    <property type="entry name" value="1-DEOXY-D-XYLULOSE 5-PHOSPHATE REDUCTOISOMERASE, CHLOROPLASTIC"/>
    <property type="match status" value="1"/>
</dbReference>
<evidence type="ECO:0000256" key="5">
    <source>
        <dbReference type="ARBA" id="ARBA00012366"/>
    </source>
</evidence>
<dbReference type="InterPro" id="IPR003821">
    <property type="entry name" value="DXP_reductoisomerase"/>
</dbReference>
<organism evidence="15">
    <name type="scientific">marine sediment metagenome</name>
    <dbReference type="NCBI Taxonomy" id="412755"/>
    <lineage>
        <taxon>unclassified sequences</taxon>
        <taxon>metagenomes</taxon>
        <taxon>ecological metagenomes</taxon>
    </lineage>
</organism>
<dbReference type="GO" id="GO:0030604">
    <property type="term" value="F:1-deoxy-D-xylulose-5-phosphate reductoisomerase activity"/>
    <property type="evidence" value="ECO:0007669"/>
    <property type="project" value="UniProtKB-EC"/>
</dbReference>
<evidence type="ECO:0000256" key="1">
    <source>
        <dbReference type="ARBA" id="ARBA00001936"/>
    </source>
</evidence>
<dbReference type="EMBL" id="BARU01016895">
    <property type="protein sequence ID" value="GAH53873.1"/>
    <property type="molecule type" value="Genomic_DNA"/>
</dbReference>
<dbReference type="HAMAP" id="MF_00183">
    <property type="entry name" value="DXP_reductoisom"/>
    <property type="match status" value="1"/>
</dbReference>
<dbReference type="GO" id="GO:0070402">
    <property type="term" value="F:NADPH binding"/>
    <property type="evidence" value="ECO:0007669"/>
    <property type="project" value="InterPro"/>
</dbReference>
<keyword evidence="6" id="KW-0479">Metal-binding</keyword>
<feature type="domain" description="1-deoxy-D-xylulose 5-phosphate reductoisomerase N-terminal" evidence="12">
    <location>
        <begin position="2"/>
        <end position="48"/>
    </location>
</feature>
<evidence type="ECO:0000259" key="14">
    <source>
        <dbReference type="Pfam" id="PF13288"/>
    </source>
</evidence>
<evidence type="ECO:0000256" key="2">
    <source>
        <dbReference type="ARBA" id="ARBA00001946"/>
    </source>
</evidence>
<dbReference type="InterPro" id="IPR026877">
    <property type="entry name" value="DXPR_C"/>
</dbReference>
<keyword evidence="7" id="KW-0521">NADP</keyword>
<protein>
    <recommendedName>
        <fullName evidence="5">1-deoxy-D-xylulose-5-phosphate reductoisomerase</fullName>
        <ecNumber evidence="5">1.1.1.267</ecNumber>
    </recommendedName>
</protein>
<dbReference type="AlphaFoldDB" id="X1I8F8"/>
<sequence length="300" mass="33501">MEQIASHPDVDLVIIATSGKAGLYPTLAALKAGKTVALANKEVLVMAGEIIVREAKSYQAQILPIDSELSAIWQCLQGEENKPQRIFLTASGGPFYHYSQPELRKVTVEQALHHPTWKMGRKITIDSATLLNKGAEAIEAHWLFAIPFESIEILIHPQSIIHSMVEFMDGSIKAQLSFPDMRLPIQYALCYPERLPNSELPCLNWNKIQSLNFEPVEQNRFPCLKLALDAGKQGGTYPAVLCAADEVAVGLFLNKRISFTDIARIVQETLEQHRGIAQPSLEEILVADAWAREYVERLFI</sequence>
<comment type="cofactor">
    <cofactor evidence="1">
        <name>Mn(2+)</name>
        <dbReference type="ChEBI" id="CHEBI:29035"/>
    </cofactor>
</comment>
<gene>
    <name evidence="15" type="ORF">S03H2_28051</name>
</gene>
<keyword evidence="10" id="KW-0414">Isoprene biosynthesis</keyword>
<dbReference type="InterPro" id="IPR013644">
    <property type="entry name" value="DXP_reductoisomerase_C"/>
</dbReference>
<dbReference type="Gene3D" id="3.40.50.720">
    <property type="entry name" value="NAD(P)-binding Rossmann-like Domain"/>
    <property type="match status" value="1"/>
</dbReference>
<dbReference type="EC" id="1.1.1.267" evidence="5"/>